<sequence>MALVSSCRRGALHQRPSLQCFLARNHAIGSCFLGGGSRGEHQDAKDKDRHSGPGSRAEEGSAVSKEAGGRTWMRPFANVLSPVDRQLDYFRPAYGQTKATTVTGEGGEKGKLVRFEEGGSERGTLGGDEGAHASTSFGEGLGARPSRKASGKTWSEGLVESEATANSGTRGARQKSSESDAGPTGGNNFRSPRASLKGAGNTVGNGFAASGVTKGQRLPAGVRKVLEEASRELEPAASKKSAGRRSGKSAKGVTQALGDEGKELKSALARKKGSEGGQAKGVSGEPAQGVRTKGGRGGSTEVVQGVREKPYLGVSLEPEQGAKPGQGVNGVSSGGVSGIVDGEAVAEAAPGVTAEPAKEPTGRSRKEKKKGLDGSSSKIVMDMIREADANFKAKRAKKKGSEKVGASEAAEASKEEAAAVSEPAKKKRKLPPKETPSAEPDANLKKGQKKGRSFSSDATSGSRAEVLESFRESSESEEESEATAVVSEDGLIRVAGGRAPETLRDERKRKRGRKDASKREEKEKKLPPLPDSRALYSEMLEKEKDETPQPLLMPGKDGGKENAQAILTRFIERGWASDQALALYVNHELFPVVADRFRKLVLHGCTDELGRWLRTAAPSNEAEEALFPLFAELCLQEFRDELRQFRKLVESANMTEPQKWYPYARAMKRKIIYHCGPTNSGKTYEALQQLKQAENGLYCGPLRLLAMEIFDTLNADGVYCNLTTGQERRTVPFANHTSCTVEMAHLGNEYEVAVIDEIQMMADDHRGWAWTRALLGLQAKEIHVCGDGSVLRMLKRIAKTCGDELEVRNYERWKPLSVEEASFGGSWEHVGEGDCVVAFSRKEIFQIKDEIEARGKHKCCVIYGALPPETRRQQARLFNDPDSGYNVLVASDAIGMGLNLNIRRMVFAKMEKFSGGAGKDPIPTPMVKQIAGRAGRRNSSHPEGLATTFLPEDLPKLREAMAAPMDTAEKGGLFPIFEQMELFAGQLPDMRFPELLDKFAETSLLDSSYFLCKHDQIRTIANLLEKVPTLRLRDRFSLCQAPINSRSLEAMGTLLGYAKAYAEGTPVPLKVNFRDAAEIAELEWKHQVVSAYLWLSYQLEETQFPHRARAEQLLTSMVALLDQRLAGSIRKPARGKFAFPPKRRPLGIFVGDALFERQKLRDGEEESDRPRLAAVH</sequence>
<keyword evidence="14" id="KW-1135">Mitochondrion nucleoid</keyword>
<comment type="catalytic activity">
    <reaction evidence="15">
        <text>ATP + H2O = ADP + phosphate + H(+)</text>
        <dbReference type="Rhea" id="RHEA:13065"/>
        <dbReference type="ChEBI" id="CHEBI:15377"/>
        <dbReference type="ChEBI" id="CHEBI:15378"/>
        <dbReference type="ChEBI" id="CHEBI:30616"/>
        <dbReference type="ChEBI" id="CHEBI:43474"/>
        <dbReference type="ChEBI" id="CHEBI:456216"/>
        <dbReference type="EC" id="3.6.4.13"/>
    </reaction>
</comment>
<feature type="domain" description="Helicase C-terminal" evidence="18">
    <location>
        <begin position="817"/>
        <end position="984"/>
    </location>
</feature>
<organism evidence="19 20">
    <name type="scientific">Klebsormidium nitens</name>
    <name type="common">Green alga</name>
    <name type="synonym">Ulothrix nitens</name>
    <dbReference type="NCBI Taxonomy" id="105231"/>
    <lineage>
        <taxon>Eukaryota</taxon>
        <taxon>Viridiplantae</taxon>
        <taxon>Streptophyta</taxon>
        <taxon>Klebsormidiophyceae</taxon>
        <taxon>Klebsormidiales</taxon>
        <taxon>Klebsormidiaceae</taxon>
        <taxon>Klebsormidium</taxon>
    </lineage>
</organism>
<dbReference type="Pfam" id="PF18147">
    <property type="entry name" value="Suv3_C_1"/>
    <property type="match status" value="1"/>
</dbReference>
<evidence type="ECO:0000256" key="12">
    <source>
        <dbReference type="ARBA" id="ARBA00023128"/>
    </source>
</evidence>
<dbReference type="InterPro" id="IPR056377">
    <property type="entry name" value="DExH18_N"/>
</dbReference>
<dbReference type="SUPFAM" id="SSF52540">
    <property type="entry name" value="P-loop containing nucleoside triphosphate hydrolases"/>
    <property type="match status" value="1"/>
</dbReference>
<dbReference type="PROSITE" id="PS51194">
    <property type="entry name" value="HELICASE_CTER"/>
    <property type="match status" value="1"/>
</dbReference>
<keyword evidence="10" id="KW-0067">ATP-binding</keyword>
<evidence type="ECO:0000256" key="4">
    <source>
        <dbReference type="ARBA" id="ARBA00004436"/>
    </source>
</evidence>
<comment type="cofactor">
    <cofactor evidence="1">
        <name>Mn(2+)</name>
        <dbReference type="ChEBI" id="CHEBI:29035"/>
    </cofactor>
</comment>
<evidence type="ECO:0000256" key="9">
    <source>
        <dbReference type="ARBA" id="ARBA00022806"/>
    </source>
</evidence>
<name>A0A1Y1I4Y5_KLENI</name>
<comment type="subcellular location">
    <subcellularLocation>
        <location evidence="4">Mitochondrion matrix</location>
        <location evidence="4">Mitochondrion nucleoid</location>
    </subcellularLocation>
    <subcellularLocation>
        <location evidence="3">Nucleus</location>
    </subcellularLocation>
</comment>
<gene>
    <name evidence="19" type="ORF">KFL_002650110</name>
</gene>
<dbReference type="Pfam" id="PF00271">
    <property type="entry name" value="Helicase_C"/>
    <property type="match status" value="1"/>
</dbReference>
<evidence type="ECO:0000256" key="13">
    <source>
        <dbReference type="ARBA" id="ARBA00023242"/>
    </source>
</evidence>
<feature type="compositionally biased region" description="Basic and acidic residues" evidence="17">
    <location>
        <begin position="514"/>
        <end position="526"/>
    </location>
</feature>
<evidence type="ECO:0000256" key="2">
    <source>
        <dbReference type="ARBA" id="ARBA00001946"/>
    </source>
</evidence>
<dbReference type="InterPro" id="IPR041082">
    <property type="entry name" value="Suv3_C_1"/>
</dbReference>
<dbReference type="Gene3D" id="1.20.58.1080">
    <property type="match status" value="1"/>
</dbReference>
<evidence type="ECO:0000259" key="18">
    <source>
        <dbReference type="PROSITE" id="PS51194"/>
    </source>
</evidence>
<evidence type="ECO:0000313" key="19">
    <source>
        <dbReference type="EMBL" id="GAQ86015.1"/>
    </source>
</evidence>
<feature type="region of interest" description="Disordered" evidence="17">
    <location>
        <begin position="116"/>
        <end position="534"/>
    </location>
</feature>
<dbReference type="GO" id="GO:0005524">
    <property type="term" value="F:ATP binding"/>
    <property type="evidence" value="ECO:0007669"/>
    <property type="project" value="UniProtKB-KW"/>
</dbReference>
<evidence type="ECO:0000256" key="15">
    <source>
        <dbReference type="ARBA" id="ARBA00047984"/>
    </source>
</evidence>
<keyword evidence="8" id="KW-0378">Hydrolase</keyword>
<dbReference type="CDD" id="cd18805">
    <property type="entry name" value="SF2_C_suv3"/>
    <property type="match status" value="1"/>
</dbReference>
<dbReference type="GO" id="GO:0045025">
    <property type="term" value="C:mitochondrial degradosome"/>
    <property type="evidence" value="ECO:0000318"/>
    <property type="project" value="GO_Central"/>
</dbReference>
<evidence type="ECO:0000256" key="8">
    <source>
        <dbReference type="ARBA" id="ARBA00022801"/>
    </source>
</evidence>
<dbReference type="STRING" id="105231.A0A1Y1I4Y5"/>
<dbReference type="PANTHER" id="PTHR12131">
    <property type="entry name" value="ATP-DEPENDENT RNA AND DNA HELICASE"/>
    <property type="match status" value="1"/>
</dbReference>
<evidence type="ECO:0000256" key="1">
    <source>
        <dbReference type="ARBA" id="ARBA00001936"/>
    </source>
</evidence>
<dbReference type="Proteomes" id="UP000054558">
    <property type="component" value="Unassembled WGS sequence"/>
</dbReference>
<dbReference type="Gene3D" id="1.20.272.40">
    <property type="match status" value="1"/>
</dbReference>
<dbReference type="Pfam" id="PF12513">
    <property type="entry name" value="SUV3_C"/>
    <property type="match status" value="1"/>
</dbReference>
<dbReference type="InterPro" id="IPR027417">
    <property type="entry name" value="P-loop_NTPase"/>
</dbReference>
<dbReference type="Pfam" id="PF22527">
    <property type="entry name" value="DEXQc_Suv3"/>
    <property type="match status" value="1"/>
</dbReference>
<proteinExistence type="predicted"/>
<feature type="compositionally biased region" description="Basic and acidic residues" evidence="17">
    <location>
        <begin position="224"/>
        <end position="234"/>
    </location>
</feature>
<evidence type="ECO:0000256" key="7">
    <source>
        <dbReference type="ARBA" id="ARBA00022741"/>
    </source>
</evidence>
<keyword evidence="9 19" id="KW-0347">Helicase</keyword>
<dbReference type="GO" id="GO:0042645">
    <property type="term" value="C:mitochondrial nucleoid"/>
    <property type="evidence" value="ECO:0007669"/>
    <property type="project" value="UniProtKB-SubCell"/>
</dbReference>
<dbReference type="FunFam" id="3.40.50.300:FF:000957">
    <property type="entry name" value="ATP-dependent RNA helicase SUV3L, mitochondrial"/>
    <property type="match status" value="1"/>
</dbReference>
<evidence type="ECO:0000256" key="3">
    <source>
        <dbReference type="ARBA" id="ARBA00004123"/>
    </source>
</evidence>
<feature type="region of interest" description="Disordered" evidence="17">
    <location>
        <begin position="37"/>
        <end position="69"/>
    </location>
</feature>
<evidence type="ECO:0000256" key="14">
    <source>
        <dbReference type="ARBA" id="ARBA00023271"/>
    </source>
</evidence>
<keyword evidence="12" id="KW-0496">Mitochondrion</keyword>
<dbReference type="Gene3D" id="3.40.50.300">
    <property type="entry name" value="P-loop containing nucleotide triphosphate hydrolases"/>
    <property type="match status" value="2"/>
</dbReference>
<evidence type="ECO:0000256" key="10">
    <source>
        <dbReference type="ARBA" id="ARBA00022840"/>
    </source>
</evidence>
<reference evidence="19 20" key="1">
    <citation type="journal article" date="2014" name="Nat. Commun.">
        <title>Klebsormidium flaccidum genome reveals primary factors for plant terrestrial adaptation.</title>
        <authorList>
            <person name="Hori K."/>
            <person name="Maruyama F."/>
            <person name="Fujisawa T."/>
            <person name="Togashi T."/>
            <person name="Yamamoto N."/>
            <person name="Seo M."/>
            <person name="Sato S."/>
            <person name="Yamada T."/>
            <person name="Mori H."/>
            <person name="Tajima N."/>
            <person name="Moriyama T."/>
            <person name="Ikeuchi M."/>
            <person name="Watanabe M."/>
            <person name="Wada H."/>
            <person name="Kobayashi K."/>
            <person name="Saito M."/>
            <person name="Masuda T."/>
            <person name="Sasaki-Sekimoto Y."/>
            <person name="Mashiguchi K."/>
            <person name="Awai K."/>
            <person name="Shimojima M."/>
            <person name="Masuda S."/>
            <person name="Iwai M."/>
            <person name="Nobusawa T."/>
            <person name="Narise T."/>
            <person name="Kondo S."/>
            <person name="Saito H."/>
            <person name="Sato R."/>
            <person name="Murakawa M."/>
            <person name="Ihara Y."/>
            <person name="Oshima-Yamada Y."/>
            <person name="Ohtaka K."/>
            <person name="Satoh M."/>
            <person name="Sonobe K."/>
            <person name="Ishii M."/>
            <person name="Ohtani R."/>
            <person name="Kanamori-Sato M."/>
            <person name="Honoki R."/>
            <person name="Miyazaki D."/>
            <person name="Mochizuki H."/>
            <person name="Umetsu J."/>
            <person name="Higashi K."/>
            <person name="Shibata D."/>
            <person name="Kamiya Y."/>
            <person name="Sato N."/>
            <person name="Nakamura Y."/>
            <person name="Tabata S."/>
            <person name="Ida S."/>
            <person name="Kurokawa K."/>
            <person name="Ohta H."/>
        </authorList>
    </citation>
    <scope>NUCLEOTIDE SEQUENCE [LARGE SCALE GENOMIC DNA]</scope>
    <source>
        <strain evidence="19 20">NIES-2285</strain>
    </source>
</reference>
<dbReference type="InterPro" id="IPR055206">
    <property type="entry name" value="DEXQc_SUV3"/>
</dbReference>
<evidence type="ECO:0000256" key="16">
    <source>
        <dbReference type="ARBA" id="ARBA00080791"/>
    </source>
</evidence>
<dbReference type="InterPro" id="IPR050699">
    <property type="entry name" value="RNA-DNA_Helicase"/>
</dbReference>
<comment type="cofactor">
    <cofactor evidence="2">
        <name>Mg(2+)</name>
        <dbReference type="ChEBI" id="CHEBI:18420"/>
    </cofactor>
</comment>
<accession>A0A1Y1I4Y5</accession>
<dbReference type="InterPro" id="IPR044774">
    <property type="entry name" value="Suv3_DEXQc"/>
</dbReference>
<dbReference type="InterPro" id="IPR022192">
    <property type="entry name" value="SUV3_C"/>
</dbReference>
<dbReference type="CDD" id="cd17913">
    <property type="entry name" value="DEXQc_Suv3"/>
    <property type="match status" value="1"/>
</dbReference>
<evidence type="ECO:0000256" key="5">
    <source>
        <dbReference type="ARBA" id="ARBA00011661"/>
    </source>
</evidence>
<keyword evidence="11" id="KW-0809">Transit peptide</keyword>
<evidence type="ECO:0000256" key="6">
    <source>
        <dbReference type="ARBA" id="ARBA00012552"/>
    </source>
</evidence>
<dbReference type="EMBL" id="DF237214">
    <property type="protein sequence ID" value="GAQ86015.1"/>
    <property type="molecule type" value="Genomic_DNA"/>
</dbReference>
<keyword evidence="7" id="KW-0547">Nucleotide-binding</keyword>
<protein>
    <recommendedName>
        <fullName evidence="6">RNA helicase</fullName>
        <ecNumber evidence="6">3.6.4.13</ecNumber>
    </recommendedName>
    <alternativeName>
        <fullName evidence="16">Protein SUPPRESSOR OF VAR 3-like</fullName>
    </alternativeName>
</protein>
<dbReference type="GO" id="GO:0003724">
    <property type="term" value="F:RNA helicase activity"/>
    <property type="evidence" value="ECO:0007669"/>
    <property type="project" value="UniProtKB-EC"/>
</dbReference>
<feature type="compositionally biased region" description="Basic and acidic residues" evidence="17">
    <location>
        <begin position="38"/>
        <end position="59"/>
    </location>
</feature>
<dbReference type="Pfam" id="PF23703">
    <property type="entry name" value="DExH18_N"/>
    <property type="match status" value="1"/>
</dbReference>
<dbReference type="SMART" id="SM00490">
    <property type="entry name" value="HELICc"/>
    <property type="match status" value="1"/>
</dbReference>
<dbReference type="GO" id="GO:0000965">
    <property type="term" value="P:mitochondrial RNA 3'-end processing"/>
    <property type="evidence" value="ECO:0000318"/>
    <property type="project" value="GO_Central"/>
</dbReference>
<dbReference type="OrthoDB" id="6692397at2759"/>
<keyword evidence="20" id="KW-1185">Reference proteome</keyword>
<dbReference type="AlphaFoldDB" id="A0A1Y1I4Y5"/>
<keyword evidence="13" id="KW-0539">Nucleus</keyword>
<comment type="subunit">
    <text evidence="5">Homodimer; in free form. Component of the mitochondrial degradosome (mtEXO) complex which is a heteropentamer containing 2 copies of SUPV3L1 and 3 copies of PNPT1.</text>
</comment>
<dbReference type="PANTHER" id="PTHR12131:SF28">
    <property type="entry name" value="DEXH-BOX ATP-DEPENDENT RNA HELICASE DEXH18, MITOCHONDRIAL"/>
    <property type="match status" value="1"/>
</dbReference>
<evidence type="ECO:0000256" key="17">
    <source>
        <dbReference type="SAM" id="MobiDB-lite"/>
    </source>
</evidence>
<evidence type="ECO:0000313" key="20">
    <source>
        <dbReference type="Proteomes" id="UP000054558"/>
    </source>
</evidence>
<dbReference type="InterPro" id="IPR001650">
    <property type="entry name" value="Helicase_C-like"/>
</dbReference>
<dbReference type="GO" id="GO:0016787">
    <property type="term" value="F:hydrolase activity"/>
    <property type="evidence" value="ECO:0007669"/>
    <property type="project" value="UniProtKB-KW"/>
</dbReference>
<evidence type="ECO:0000256" key="11">
    <source>
        <dbReference type="ARBA" id="ARBA00022946"/>
    </source>
</evidence>
<feature type="compositionally biased region" description="Polar residues" evidence="17">
    <location>
        <begin position="453"/>
        <end position="462"/>
    </location>
</feature>
<dbReference type="EC" id="3.6.4.13" evidence="6"/>
<dbReference type="GO" id="GO:0005634">
    <property type="term" value="C:nucleus"/>
    <property type="evidence" value="ECO:0007669"/>
    <property type="project" value="UniProtKB-SubCell"/>
</dbReference>
<feature type="compositionally biased region" description="Basic and acidic residues" evidence="17">
    <location>
        <begin position="465"/>
        <end position="474"/>
    </location>
</feature>
<dbReference type="FunFam" id="1.20.272.40:FF:000003">
    <property type="entry name" value="ATP-dependent RNA helicase SUV3L, mitochondrial"/>
    <property type="match status" value="1"/>
</dbReference>
<dbReference type="FunFam" id="3.40.50.300:FF:000269">
    <property type="entry name" value="ATP-dependent RNA helicase SUPV3L1, mitochondrial"/>
    <property type="match status" value="1"/>
</dbReference>